<evidence type="ECO:0000313" key="2">
    <source>
        <dbReference type="EMBL" id="KXA28653.1"/>
    </source>
</evidence>
<dbReference type="EMBL" id="LRQE01000041">
    <property type="protein sequence ID" value="KXA28653.1"/>
    <property type="molecule type" value="Genomic_DNA"/>
</dbReference>
<evidence type="ECO:0000313" key="3">
    <source>
        <dbReference type="Proteomes" id="UP000070174"/>
    </source>
</evidence>
<comment type="caution">
    <text evidence="2">The sequence shown here is derived from an EMBL/GenBank/DDBJ whole genome shotgun (WGS) entry which is preliminary data.</text>
</comment>
<dbReference type="PANTHER" id="PTHR33169:SF13">
    <property type="entry name" value="PADR-FAMILY TRANSCRIPTIONAL REGULATOR"/>
    <property type="match status" value="1"/>
</dbReference>
<dbReference type="Proteomes" id="UP000070174">
    <property type="component" value="Unassembled WGS sequence"/>
</dbReference>
<accession>A0A133PJK3</accession>
<dbReference type="Gene3D" id="1.10.10.10">
    <property type="entry name" value="Winged helix-like DNA-binding domain superfamily/Winged helix DNA-binding domain"/>
    <property type="match status" value="1"/>
</dbReference>
<name>A0A133PJK3_9FIRM</name>
<dbReference type="InterPro" id="IPR036390">
    <property type="entry name" value="WH_DNA-bd_sf"/>
</dbReference>
<dbReference type="AlphaFoldDB" id="A0A133PJK3"/>
<reference evidence="2 3" key="1">
    <citation type="submission" date="2016-01" db="EMBL/GenBank/DDBJ databases">
        <authorList>
            <person name="Oliw E.H."/>
        </authorList>
    </citation>
    <scope>NUCLEOTIDE SEQUENCE [LARGE SCALE GENOMIC DNA]</scope>
    <source>
        <strain evidence="2 3">CMW7756A</strain>
    </source>
</reference>
<dbReference type="SUPFAM" id="SSF46785">
    <property type="entry name" value="Winged helix' DNA-binding domain"/>
    <property type="match status" value="1"/>
</dbReference>
<dbReference type="InterPro" id="IPR052509">
    <property type="entry name" value="Metal_resp_DNA-bind_regulator"/>
</dbReference>
<organism evidence="2">
    <name type="scientific">Peptoniphilus harei</name>
    <dbReference type="NCBI Taxonomy" id="54005"/>
    <lineage>
        <taxon>Bacteria</taxon>
        <taxon>Bacillati</taxon>
        <taxon>Bacillota</taxon>
        <taxon>Tissierellia</taxon>
        <taxon>Tissierellales</taxon>
        <taxon>Peptoniphilaceae</taxon>
        <taxon>Peptoniphilus</taxon>
    </lineage>
</organism>
<gene>
    <name evidence="2" type="ORF">HMPREF3229_01649</name>
</gene>
<dbReference type="InterPro" id="IPR036388">
    <property type="entry name" value="WH-like_DNA-bd_sf"/>
</dbReference>
<dbReference type="InterPro" id="IPR005149">
    <property type="entry name" value="Tscrpt_reg_PadR_N"/>
</dbReference>
<dbReference type="PATRIC" id="fig|54005.3.peg.1612"/>
<dbReference type="Pfam" id="PF03551">
    <property type="entry name" value="PadR"/>
    <property type="match status" value="1"/>
</dbReference>
<dbReference type="RefSeq" id="WP_060800624.1">
    <property type="nucleotide sequence ID" value="NZ_JASOSC010000007.1"/>
</dbReference>
<evidence type="ECO:0000259" key="1">
    <source>
        <dbReference type="Pfam" id="PF03551"/>
    </source>
</evidence>
<protein>
    <submittedName>
        <fullName evidence="2">Transcriptional regulator, PadR family</fullName>
    </submittedName>
</protein>
<dbReference type="PANTHER" id="PTHR33169">
    <property type="entry name" value="PADR-FAMILY TRANSCRIPTIONAL REGULATOR"/>
    <property type="match status" value="1"/>
</dbReference>
<sequence>MARDQFQTLTEPMYYTLLALGQVRNGAEIRSWVSEITGGRINLGPGTLYALLAQFLENDFITRVEVDKKGKYYKITDEGRELLEEEVKRLRLLIDNYENHFDK</sequence>
<feature type="domain" description="Transcription regulator PadR N-terminal" evidence="1">
    <location>
        <begin position="22"/>
        <end position="85"/>
    </location>
</feature>
<proteinExistence type="predicted"/>